<dbReference type="PANTHER" id="PTHR43328:SF1">
    <property type="entry name" value="N-ACETYLTRANSFERASE DOMAIN-CONTAINING PROTEIN"/>
    <property type="match status" value="1"/>
</dbReference>
<dbReference type="AlphaFoldDB" id="A0AAJ5X593"/>
<accession>A0AAJ5X593</accession>
<dbReference type="PROSITE" id="PS51186">
    <property type="entry name" value="GNAT"/>
    <property type="match status" value="1"/>
</dbReference>
<evidence type="ECO:0000313" key="2">
    <source>
        <dbReference type="EMBL" id="WEK41267.1"/>
    </source>
</evidence>
<name>A0AAJ5X593_9CAUL</name>
<evidence type="ECO:0000313" key="3">
    <source>
        <dbReference type="Proteomes" id="UP001213664"/>
    </source>
</evidence>
<dbReference type="Gene3D" id="3.40.630.30">
    <property type="match status" value="1"/>
</dbReference>
<evidence type="ECO:0000259" key="1">
    <source>
        <dbReference type="PROSITE" id="PS51186"/>
    </source>
</evidence>
<proteinExistence type="predicted"/>
<dbReference type="InterPro" id="IPR016181">
    <property type="entry name" value="Acyl_CoA_acyltransferase"/>
</dbReference>
<dbReference type="Proteomes" id="UP001213664">
    <property type="component" value="Chromosome"/>
</dbReference>
<dbReference type="PANTHER" id="PTHR43328">
    <property type="entry name" value="ACETYLTRANSFERASE-RELATED"/>
    <property type="match status" value="1"/>
</dbReference>
<sequence length="186" mass="20792">MVDRIEAIAMCVIETSPVVETRRLMLRAPAPQDAPRIAALANDLDIARMTKRMPHPFQVRDADDFVLQVASQDPARANTFVIDHEDVGPIGVIGLFEGEDRAPEVGYWIGREYWGRGFATEALDAALVWASRKWKRRALVAGHFADNPASGRVLEKAGFLYTGETRRAWSRARAAEADTRMMVWLA</sequence>
<gene>
    <name evidence="2" type="ORF">P0Y50_06570</name>
</gene>
<feature type="domain" description="N-acetyltransferase" evidence="1">
    <location>
        <begin position="24"/>
        <end position="186"/>
    </location>
</feature>
<dbReference type="EMBL" id="CP119326">
    <property type="protein sequence ID" value="WEK41267.1"/>
    <property type="molecule type" value="Genomic_DNA"/>
</dbReference>
<dbReference type="InterPro" id="IPR000182">
    <property type="entry name" value="GNAT_dom"/>
</dbReference>
<dbReference type="GO" id="GO:0016747">
    <property type="term" value="F:acyltransferase activity, transferring groups other than amino-acyl groups"/>
    <property type="evidence" value="ECO:0007669"/>
    <property type="project" value="InterPro"/>
</dbReference>
<organism evidence="2 3">
    <name type="scientific">Candidatus Brevundimonas colombiensis</name>
    <dbReference type="NCBI Taxonomy" id="3121376"/>
    <lineage>
        <taxon>Bacteria</taxon>
        <taxon>Pseudomonadati</taxon>
        <taxon>Pseudomonadota</taxon>
        <taxon>Alphaproteobacteria</taxon>
        <taxon>Caulobacterales</taxon>
        <taxon>Caulobacteraceae</taxon>
        <taxon>Brevundimonas</taxon>
    </lineage>
</organism>
<dbReference type="SUPFAM" id="SSF55729">
    <property type="entry name" value="Acyl-CoA N-acyltransferases (Nat)"/>
    <property type="match status" value="1"/>
</dbReference>
<dbReference type="Pfam" id="PF13302">
    <property type="entry name" value="Acetyltransf_3"/>
    <property type="match status" value="1"/>
</dbReference>
<protein>
    <submittedName>
        <fullName evidence="2">GNAT family N-acetyltransferase</fullName>
    </submittedName>
</protein>
<reference evidence="2" key="1">
    <citation type="submission" date="2023-03" db="EMBL/GenBank/DDBJ databases">
        <title>Andean soil-derived lignocellulolytic bacterial consortium as a source of novel taxa and putative plastic-active enzymes.</title>
        <authorList>
            <person name="Diaz-Garcia L."/>
            <person name="Chuvochina M."/>
            <person name="Feuerriegel G."/>
            <person name="Bunk B."/>
            <person name="Sproer C."/>
            <person name="Streit W.R."/>
            <person name="Rodriguez L.M."/>
            <person name="Overmann J."/>
            <person name="Jimenez D.J."/>
        </authorList>
    </citation>
    <scope>NUCLEOTIDE SEQUENCE</scope>
    <source>
        <strain evidence="2">MAG 833</strain>
    </source>
</reference>